<name>A0A4S4LGN4_9AGAM</name>
<protein>
    <submittedName>
        <fullName evidence="2">Uncharacterized protein</fullName>
    </submittedName>
</protein>
<sequence>MTEGLTGDSDRYTNKVASTVTEGLTGDSDSSFSNTPNSPDIDRLNNSTLARTYDWLPPLSAVITRGAGMFDELPLPPDPLFATHHGNLACPLTPEEEQRLTMSLMSVASKFDASSITQLTGVANYSDWARVCASALKSTGLARYVHRSSIKPLGTGSKDQYLWCAWDEQTAELILRTVTKDVYDQIKQDVPYSTSHQLWDGMRRLFVNSGILSQVNYLRRALRHTFPPDEPYGPTIRTIRSDLQRVYDVGSPSIDDMMSILILQALTLHHADVARAIENSNAIDHRSIQR</sequence>
<gene>
    <name evidence="2" type="ORF">EW146_g8373</name>
</gene>
<evidence type="ECO:0000313" key="2">
    <source>
        <dbReference type="EMBL" id="THH10421.1"/>
    </source>
</evidence>
<feature type="region of interest" description="Disordered" evidence="1">
    <location>
        <begin position="21"/>
        <end position="43"/>
    </location>
</feature>
<organism evidence="2 3">
    <name type="scientific">Bondarzewia mesenterica</name>
    <dbReference type="NCBI Taxonomy" id="1095465"/>
    <lineage>
        <taxon>Eukaryota</taxon>
        <taxon>Fungi</taxon>
        <taxon>Dikarya</taxon>
        <taxon>Basidiomycota</taxon>
        <taxon>Agaricomycotina</taxon>
        <taxon>Agaricomycetes</taxon>
        <taxon>Russulales</taxon>
        <taxon>Bondarzewiaceae</taxon>
        <taxon>Bondarzewia</taxon>
    </lineage>
</organism>
<dbReference type="AlphaFoldDB" id="A0A4S4LGN4"/>
<keyword evidence="3" id="KW-1185">Reference proteome</keyword>
<dbReference type="OrthoDB" id="2614725at2759"/>
<evidence type="ECO:0000313" key="3">
    <source>
        <dbReference type="Proteomes" id="UP000310158"/>
    </source>
</evidence>
<evidence type="ECO:0000256" key="1">
    <source>
        <dbReference type="SAM" id="MobiDB-lite"/>
    </source>
</evidence>
<accession>A0A4S4LGN4</accession>
<comment type="caution">
    <text evidence="2">The sequence shown here is derived from an EMBL/GenBank/DDBJ whole genome shotgun (WGS) entry which is preliminary data.</text>
</comment>
<dbReference type="Pfam" id="PF14223">
    <property type="entry name" value="Retrotran_gag_2"/>
    <property type="match status" value="1"/>
</dbReference>
<reference evidence="2 3" key="1">
    <citation type="submission" date="2019-02" db="EMBL/GenBank/DDBJ databases">
        <title>Genome sequencing of the rare red list fungi Bondarzewia mesenterica.</title>
        <authorList>
            <person name="Buettner E."/>
            <person name="Kellner H."/>
        </authorList>
    </citation>
    <scope>NUCLEOTIDE SEQUENCE [LARGE SCALE GENOMIC DNA]</scope>
    <source>
        <strain evidence="2 3">DSM 108281</strain>
    </source>
</reference>
<proteinExistence type="predicted"/>
<dbReference type="Proteomes" id="UP000310158">
    <property type="component" value="Unassembled WGS sequence"/>
</dbReference>
<dbReference type="EMBL" id="SGPL01000573">
    <property type="protein sequence ID" value="THH10421.1"/>
    <property type="molecule type" value="Genomic_DNA"/>
</dbReference>